<dbReference type="GO" id="GO:0006450">
    <property type="term" value="P:regulation of translational fidelity"/>
    <property type="evidence" value="ECO:0007669"/>
    <property type="project" value="InterPro"/>
</dbReference>
<dbReference type="GO" id="GO:0070681">
    <property type="term" value="P:glutaminyl-tRNAGln biosynthesis via transamidation"/>
    <property type="evidence" value="ECO:0007669"/>
    <property type="project" value="TreeGrafter"/>
</dbReference>
<dbReference type="GO" id="GO:0050566">
    <property type="term" value="F:asparaginyl-tRNA synthase (glutamine-hydrolyzing) activity"/>
    <property type="evidence" value="ECO:0007669"/>
    <property type="project" value="RHEA"/>
</dbReference>
<keyword evidence="1" id="KW-0067">ATP-binding</keyword>
<keyword evidence="1" id="KW-0436">Ligase</keyword>
<protein>
    <recommendedName>
        <fullName evidence="1">Aspartyl/glutamyl-tRNA(Asn/Gln) amidotransferase subunit C</fullName>
        <shortName evidence="1">Asp/Glu-ADT subunit C</shortName>
        <ecNumber evidence="1">6.3.5.-</ecNumber>
    </recommendedName>
</protein>
<keyword evidence="2" id="KW-0808">Transferase</keyword>
<organism evidence="2 3">
    <name type="scientific">Candidatus Abzuiibacterium crystallinum</name>
    <dbReference type="NCBI Taxonomy" id="1974748"/>
    <lineage>
        <taxon>Bacteria</taxon>
        <taxon>Pseudomonadati</taxon>
        <taxon>Candidatus Omnitrophota</taxon>
        <taxon>Candidatus Abzuiibacterium</taxon>
    </lineage>
</organism>
<comment type="similarity">
    <text evidence="1">Belongs to the GatC family.</text>
</comment>
<dbReference type="AlphaFoldDB" id="A0A2H0LNA3"/>
<dbReference type="Proteomes" id="UP000230859">
    <property type="component" value="Unassembled WGS sequence"/>
</dbReference>
<accession>A0A2H0LNA3</accession>
<dbReference type="GO" id="GO:0050567">
    <property type="term" value="F:glutaminyl-tRNA synthase (glutamine-hydrolyzing) activity"/>
    <property type="evidence" value="ECO:0007669"/>
    <property type="project" value="UniProtKB-UniRule"/>
</dbReference>
<dbReference type="InterPro" id="IPR036113">
    <property type="entry name" value="Asp/Glu-ADT_sf_sub_c"/>
</dbReference>
<comment type="caution">
    <text evidence="2">The sequence shown here is derived from an EMBL/GenBank/DDBJ whole genome shotgun (WGS) entry which is preliminary data.</text>
</comment>
<evidence type="ECO:0000313" key="2">
    <source>
        <dbReference type="EMBL" id="PIQ85867.1"/>
    </source>
</evidence>
<name>A0A2H0LNA3_9BACT</name>
<dbReference type="Pfam" id="PF02686">
    <property type="entry name" value="GatC"/>
    <property type="match status" value="1"/>
</dbReference>
<comment type="catalytic activity">
    <reaction evidence="1">
        <text>L-aspartyl-tRNA(Asn) + L-glutamine + ATP + H2O = L-asparaginyl-tRNA(Asn) + L-glutamate + ADP + phosphate + 2 H(+)</text>
        <dbReference type="Rhea" id="RHEA:14513"/>
        <dbReference type="Rhea" id="RHEA-COMP:9674"/>
        <dbReference type="Rhea" id="RHEA-COMP:9677"/>
        <dbReference type="ChEBI" id="CHEBI:15377"/>
        <dbReference type="ChEBI" id="CHEBI:15378"/>
        <dbReference type="ChEBI" id="CHEBI:29985"/>
        <dbReference type="ChEBI" id="CHEBI:30616"/>
        <dbReference type="ChEBI" id="CHEBI:43474"/>
        <dbReference type="ChEBI" id="CHEBI:58359"/>
        <dbReference type="ChEBI" id="CHEBI:78515"/>
        <dbReference type="ChEBI" id="CHEBI:78516"/>
        <dbReference type="ChEBI" id="CHEBI:456216"/>
    </reaction>
</comment>
<dbReference type="EMBL" id="PCVY01000058">
    <property type="protein sequence ID" value="PIQ85867.1"/>
    <property type="molecule type" value="Genomic_DNA"/>
</dbReference>
<reference evidence="2 3" key="1">
    <citation type="submission" date="2017-09" db="EMBL/GenBank/DDBJ databases">
        <title>Depth-based differentiation of microbial function through sediment-hosted aquifers and enrichment of novel symbionts in the deep terrestrial subsurface.</title>
        <authorList>
            <person name="Probst A.J."/>
            <person name="Ladd B."/>
            <person name="Jarett J.K."/>
            <person name="Geller-Mcgrath D.E."/>
            <person name="Sieber C.M."/>
            <person name="Emerson J.B."/>
            <person name="Anantharaman K."/>
            <person name="Thomas B.C."/>
            <person name="Malmstrom R."/>
            <person name="Stieglmeier M."/>
            <person name="Klingl A."/>
            <person name="Woyke T."/>
            <person name="Ryan C.M."/>
            <person name="Banfield J.F."/>
        </authorList>
    </citation>
    <scope>NUCLEOTIDE SEQUENCE [LARGE SCALE GENOMIC DNA]</scope>
    <source>
        <strain evidence="2">CG11_big_fil_rev_8_21_14_0_20_45_26</strain>
    </source>
</reference>
<comment type="catalytic activity">
    <reaction evidence="1">
        <text>L-glutamyl-tRNA(Gln) + L-glutamine + ATP + H2O = L-glutaminyl-tRNA(Gln) + L-glutamate + ADP + phosphate + H(+)</text>
        <dbReference type="Rhea" id="RHEA:17521"/>
        <dbReference type="Rhea" id="RHEA-COMP:9681"/>
        <dbReference type="Rhea" id="RHEA-COMP:9684"/>
        <dbReference type="ChEBI" id="CHEBI:15377"/>
        <dbReference type="ChEBI" id="CHEBI:15378"/>
        <dbReference type="ChEBI" id="CHEBI:29985"/>
        <dbReference type="ChEBI" id="CHEBI:30616"/>
        <dbReference type="ChEBI" id="CHEBI:43474"/>
        <dbReference type="ChEBI" id="CHEBI:58359"/>
        <dbReference type="ChEBI" id="CHEBI:78520"/>
        <dbReference type="ChEBI" id="CHEBI:78521"/>
        <dbReference type="ChEBI" id="CHEBI:456216"/>
    </reaction>
</comment>
<dbReference type="SUPFAM" id="SSF141000">
    <property type="entry name" value="Glu-tRNAGln amidotransferase C subunit"/>
    <property type="match status" value="1"/>
</dbReference>
<dbReference type="HAMAP" id="MF_00122">
    <property type="entry name" value="GatC"/>
    <property type="match status" value="1"/>
</dbReference>
<sequence>MSEKFNIDSLADLARIRLKKEEKAKLTNDLSKILGYVEALGQLNLEGIEPTTHVAKLENVFRADEVKPALVREEVLKHSPHREGNFFKVPKVIDQA</sequence>
<dbReference type="GO" id="GO:0005524">
    <property type="term" value="F:ATP binding"/>
    <property type="evidence" value="ECO:0007669"/>
    <property type="project" value="UniProtKB-KW"/>
</dbReference>
<dbReference type="GO" id="GO:0006412">
    <property type="term" value="P:translation"/>
    <property type="evidence" value="ECO:0007669"/>
    <property type="project" value="UniProtKB-UniRule"/>
</dbReference>
<dbReference type="NCBIfam" id="TIGR00135">
    <property type="entry name" value="gatC"/>
    <property type="match status" value="1"/>
</dbReference>
<gene>
    <name evidence="1" type="primary">gatC</name>
    <name evidence="2" type="ORF">COV74_06765</name>
</gene>
<dbReference type="InterPro" id="IPR003837">
    <property type="entry name" value="GatC"/>
</dbReference>
<comment type="subunit">
    <text evidence="1">Heterotrimer of A, B and C subunits.</text>
</comment>
<dbReference type="EC" id="6.3.5.-" evidence="1"/>
<comment type="function">
    <text evidence="1">Allows the formation of correctly charged Asn-tRNA(Asn) or Gln-tRNA(Gln) through the transamidation of misacylated Asp-tRNA(Asn) or Glu-tRNA(Gln) in organisms which lack either or both of asparaginyl-tRNA or glutaminyl-tRNA synthetases. The reaction takes place in the presence of glutamine and ATP through an activated phospho-Asp-tRNA(Asn) or phospho-Glu-tRNA(Gln).</text>
</comment>
<dbReference type="PANTHER" id="PTHR15004:SF0">
    <property type="entry name" value="GLUTAMYL-TRNA(GLN) AMIDOTRANSFERASE SUBUNIT C, MITOCHONDRIAL"/>
    <property type="match status" value="1"/>
</dbReference>
<keyword evidence="1" id="KW-0547">Nucleotide-binding</keyword>
<evidence type="ECO:0000256" key="1">
    <source>
        <dbReference type="HAMAP-Rule" id="MF_00122"/>
    </source>
</evidence>
<dbReference type="PANTHER" id="PTHR15004">
    <property type="entry name" value="GLUTAMYL-TRNA(GLN) AMIDOTRANSFERASE SUBUNIT C, MITOCHONDRIAL"/>
    <property type="match status" value="1"/>
</dbReference>
<evidence type="ECO:0000313" key="3">
    <source>
        <dbReference type="Proteomes" id="UP000230859"/>
    </source>
</evidence>
<dbReference type="GO" id="GO:0016740">
    <property type="term" value="F:transferase activity"/>
    <property type="evidence" value="ECO:0007669"/>
    <property type="project" value="UniProtKB-KW"/>
</dbReference>
<keyword evidence="1" id="KW-0648">Protein biosynthesis</keyword>
<dbReference type="Gene3D" id="1.10.20.60">
    <property type="entry name" value="Glu-tRNAGln amidotransferase C subunit, N-terminal domain"/>
    <property type="match status" value="1"/>
</dbReference>
<proteinExistence type="inferred from homology"/>